<proteinExistence type="predicted"/>
<reference evidence="1" key="1">
    <citation type="submission" date="2020-10" db="EMBL/GenBank/DDBJ databases">
        <authorList>
            <person name="Castelo-Branco R."/>
            <person name="Eusebio N."/>
            <person name="Adriana R."/>
            <person name="Vieira A."/>
            <person name="Brugerolle De Fraissinette N."/>
            <person name="Rezende De Castro R."/>
            <person name="Schneider M.P."/>
            <person name="Vasconcelos V."/>
            <person name="Leao P.N."/>
        </authorList>
    </citation>
    <scope>NUCLEOTIDE SEQUENCE</scope>
    <source>
        <strain evidence="1">LEGE 11467</strain>
    </source>
</reference>
<name>A0A928Z6E6_9CYAN</name>
<evidence type="ECO:0000313" key="1">
    <source>
        <dbReference type="EMBL" id="MBE9039400.1"/>
    </source>
</evidence>
<dbReference type="InterPro" id="IPR023476">
    <property type="entry name" value="Pep_tRNA_hydro_II_dom_sf"/>
</dbReference>
<comment type="caution">
    <text evidence="1">The sequence shown here is derived from an EMBL/GenBank/DDBJ whole genome shotgun (WGS) entry which is preliminary data.</text>
</comment>
<dbReference type="InterPro" id="IPR018988">
    <property type="entry name" value="DUF2000"/>
</dbReference>
<dbReference type="Pfam" id="PF09391">
    <property type="entry name" value="DUF2000"/>
    <property type="match status" value="1"/>
</dbReference>
<gene>
    <name evidence="1" type="ORF">IQ235_01140</name>
</gene>
<accession>A0A928Z6E6</accession>
<organism evidence="1 2">
    <name type="scientific">Zarconia navalis LEGE 11467</name>
    <dbReference type="NCBI Taxonomy" id="1828826"/>
    <lineage>
        <taxon>Bacteria</taxon>
        <taxon>Bacillati</taxon>
        <taxon>Cyanobacteriota</taxon>
        <taxon>Cyanophyceae</taxon>
        <taxon>Oscillatoriophycideae</taxon>
        <taxon>Oscillatoriales</taxon>
        <taxon>Oscillatoriales incertae sedis</taxon>
        <taxon>Zarconia</taxon>
        <taxon>Zarconia navalis</taxon>
    </lineage>
</organism>
<dbReference type="Proteomes" id="UP000621799">
    <property type="component" value="Unassembled WGS sequence"/>
</dbReference>
<evidence type="ECO:0000313" key="2">
    <source>
        <dbReference type="Proteomes" id="UP000621799"/>
    </source>
</evidence>
<dbReference type="Gene3D" id="3.40.1490.10">
    <property type="entry name" value="Bit1"/>
    <property type="match status" value="1"/>
</dbReference>
<protein>
    <submittedName>
        <fullName evidence="1">DUF2000 domain-containing protein</fullName>
    </submittedName>
</protein>
<dbReference type="EMBL" id="JADEXN010000008">
    <property type="protein sequence ID" value="MBE9039400.1"/>
    <property type="molecule type" value="Genomic_DNA"/>
</dbReference>
<dbReference type="SUPFAM" id="SSF102462">
    <property type="entry name" value="Peptidyl-tRNA hydrolase II"/>
    <property type="match status" value="1"/>
</dbReference>
<keyword evidence="2" id="KW-1185">Reference proteome</keyword>
<dbReference type="AlphaFoldDB" id="A0A928Z6E6"/>
<sequence>MKPMYADNDSKFIAVLNRKIETPKLMNALGHMTVGLMAKLPAVDKSKPLKYEFEASWADPSLISLYPFILLAAKNNNQLKTLHLRANELGVCHNAFTDSMLGSSASEQQQQTKEVETDNLTYFGIVIFGATEQLTDLTRKYSLFKG</sequence>